<dbReference type="EMBL" id="JACAZF010000009">
    <property type="protein sequence ID" value="KAF7295533.1"/>
    <property type="molecule type" value="Genomic_DNA"/>
</dbReference>
<keyword evidence="3" id="KW-1185">Reference proteome</keyword>
<dbReference type="InterPro" id="IPR011989">
    <property type="entry name" value="ARM-like"/>
</dbReference>
<dbReference type="InterPro" id="IPR016024">
    <property type="entry name" value="ARM-type_fold"/>
</dbReference>
<proteinExistence type="predicted"/>
<reference evidence="2" key="1">
    <citation type="submission" date="2020-05" db="EMBL/GenBank/DDBJ databases">
        <title>Mycena genomes resolve the evolution of fungal bioluminescence.</title>
        <authorList>
            <person name="Tsai I.J."/>
        </authorList>
    </citation>
    <scope>NUCLEOTIDE SEQUENCE</scope>
    <source>
        <strain evidence="2">171206Taipei</strain>
    </source>
</reference>
<gene>
    <name evidence="2" type="ORF">MIND_01093300</name>
</gene>
<evidence type="ECO:0000313" key="2">
    <source>
        <dbReference type="EMBL" id="KAF7295533.1"/>
    </source>
</evidence>
<dbReference type="RefSeq" id="XP_037216896.1">
    <property type="nucleotide sequence ID" value="XM_037367502.1"/>
</dbReference>
<dbReference type="Proteomes" id="UP000636479">
    <property type="component" value="Unassembled WGS sequence"/>
</dbReference>
<comment type="caution">
    <text evidence="2">The sequence shown here is derived from an EMBL/GenBank/DDBJ whole genome shotgun (WGS) entry which is preliminary data.</text>
</comment>
<feature type="compositionally biased region" description="Low complexity" evidence="1">
    <location>
        <begin position="625"/>
        <end position="638"/>
    </location>
</feature>
<protein>
    <submittedName>
        <fullName evidence="2">Uncharacterized protein</fullName>
    </submittedName>
</protein>
<dbReference type="GeneID" id="59350018"/>
<feature type="region of interest" description="Disordered" evidence="1">
    <location>
        <begin position="625"/>
        <end position="644"/>
    </location>
</feature>
<sequence length="819" mass="91807">MAALRRSATIPSVHSNWTDSTPPAATISLHFVAKPAMKRMYKQQARSFIEQQRDSPLVAGGDVLEVLMSYLRYKYVSTGTKGLVLSELHRRYDAGHEGDADIIIQSFDFNELHALIQSANAKPDLAPLLVTFLKRLSSNETMHNTLVSLLDMEDCAVVLKVFSESAVWPQLSVQVTDVVRRVRQMNHLHSPNKKTSMEATRVFSRLLSDSEWAKLVLAEIPCHDFLVLLRQPRSSSDLLQQDIWLLQLLSDQPSHAMTLIEGGVFNLITEWIRSGGEPAIVYTASHLLECILLHETTIPAAIHAGLCWQLVRVLHLTDFSREDSYIDQGASSKRPVKGMRAAVVRCLHRLSHDPRAAHILCNAFQMFPGSRWLDADLRDPNYCEAAAMARSDPCELLEKLTLAGRNRPDIDLYDVGGLPFLFISLSNMFTRVSAIRTLAMISFDSVTLSEPMKKRAHLLHSSDEELRDRTDYPDLLGVLVHGEPKFFAALADKTMQRAFQVASQRRTDCDHNGCPNIRGQWLSGMSELRRAVDSLLTSDEALEIITTHSASLQDPPKGDSPYRLDHLVEAMLKHAPTENGTRYVALVIIDAQTSSNPALTLVEVAEAWLNHLIVPMLTLRLENPSRSSRLNDSGSSDDTLPKQPSLHDLLLQREGYRALISDVWDGGYMQRLMLSGKQLPNIIRGIHPTKATRILPISSACPIDSTDMFWAMFQAWTDMSREAISELETDSPCHAMLLGQFDHWLVRGFRCYFEPVSNEPNTYVGRTLADRMMFSTGQRATQIKFTGNDPPSPELFRIHAAYAHVFHACGVDQICYAPG</sequence>
<dbReference type="OrthoDB" id="3163863at2759"/>
<dbReference type="Gene3D" id="1.25.10.10">
    <property type="entry name" value="Leucine-rich Repeat Variant"/>
    <property type="match status" value="1"/>
</dbReference>
<accession>A0A8H6VZ23</accession>
<evidence type="ECO:0000313" key="3">
    <source>
        <dbReference type="Proteomes" id="UP000636479"/>
    </source>
</evidence>
<organism evidence="2 3">
    <name type="scientific">Mycena indigotica</name>
    <dbReference type="NCBI Taxonomy" id="2126181"/>
    <lineage>
        <taxon>Eukaryota</taxon>
        <taxon>Fungi</taxon>
        <taxon>Dikarya</taxon>
        <taxon>Basidiomycota</taxon>
        <taxon>Agaricomycotina</taxon>
        <taxon>Agaricomycetes</taxon>
        <taxon>Agaricomycetidae</taxon>
        <taxon>Agaricales</taxon>
        <taxon>Marasmiineae</taxon>
        <taxon>Mycenaceae</taxon>
        <taxon>Mycena</taxon>
    </lineage>
</organism>
<evidence type="ECO:0000256" key="1">
    <source>
        <dbReference type="SAM" id="MobiDB-lite"/>
    </source>
</evidence>
<dbReference type="AlphaFoldDB" id="A0A8H6VZ23"/>
<name>A0A8H6VZ23_9AGAR</name>
<dbReference type="SUPFAM" id="SSF48371">
    <property type="entry name" value="ARM repeat"/>
    <property type="match status" value="1"/>
</dbReference>